<protein>
    <submittedName>
        <fullName evidence="2">Uncharacterized protein</fullName>
    </submittedName>
</protein>
<dbReference type="Proteomes" id="UP000509510">
    <property type="component" value="Chromosome I"/>
</dbReference>
<name>A0A7H8QMQ9_TALRU</name>
<evidence type="ECO:0000313" key="2">
    <source>
        <dbReference type="EMBL" id="QKX55156.1"/>
    </source>
</evidence>
<keyword evidence="3" id="KW-1185">Reference proteome</keyword>
<feature type="compositionally biased region" description="Polar residues" evidence="1">
    <location>
        <begin position="24"/>
        <end position="40"/>
    </location>
</feature>
<proteinExistence type="predicted"/>
<dbReference type="KEGG" id="trg:TRUGW13939_02248"/>
<sequence>MLKTTQLPQGPPGRARRKRFGRKTYQTPTSSATDQQGSSRRVTEINIEESAPKRITRPQEDQPPPNIGPSDELATTLRIPNARSTTPA</sequence>
<evidence type="ECO:0000313" key="3">
    <source>
        <dbReference type="Proteomes" id="UP000509510"/>
    </source>
</evidence>
<accession>A0A7H8QMQ9</accession>
<dbReference type="AlphaFoldDB" id="A0A7H8QMQ9"/>
<organism evidence="2 3">
    <name type="scientific">Talaromyces rugulosus</name>
    <name type="common">Penicillium rugulosum</name>
    <dbReference type="NCBI Taxonomy" id="121627"/>
    <lineage>
        <taxon>Eukaryota</taxon>
        <taxon>Fungi</taxon>
        <taxon>Dikarya</taxon>
        <taxon>Ascomycota</taxon>
        <taxon>Pezizomycotina</taxon>
        <taxon>Eurotiomycetes</taxon>
        <taxon>Eurotiomycetidae</taxon>
        <taxon>Eurotiales</taxon>
        <taxon>Trichocomaceae</taxon>
        <taxon>Talaromyces</taxon>
        <taxon>Talaromyces sect. Islandici</taxon>
    </lineage>
</organism>
<reference evidence="3" key="1">
    <citation type="submission" date="2020-06" db="EMBL/GenBank/DDBJ databases">
        <title>A chromosome-scale genome assembly of Talaromyces rugulosus W13939.</title>
        <authorList>
            <person name="Wang B."/>
            <person name="Guo L."/>
            <person name="Ye K."/>
            <person name="Wang L."/>
        </authorList>
    </citation>
    <scope>NUCLEOTIDE SEQUENCE [LARGE SCALE GENOMIC DNA]</scope>
    <source>
        <strain evidence="3">W13939</strain>
    </source>
</reference>
<gene>
    <name evidence="2" type="ORF">TRUGW13939_02248</name>
</gene>
<feature type="region of interest" description="Disordered" evidence="1">
    <location>
        <begin position="1"/>
        <end position="88"/>
    </location>
</feature>
<dbReference type="RefSeq" id="XP_035341335.1">
    <property type="nucleotide sequence ID" value="XM_035485442.1"/>
</dbReference>
<dbReference type="GeneID" id="55989757"/>
<evidence type="ECO:0000256" key="1">
    <source>
        <dbReference type="SAM" id="MobiDB-lite"/>
    </source>
</evidence>
<dbReference type="EMBL" id="CP055898">
    <property type="protein sequence ID" value="QKX55156.1"/>
    <property type="molecule type" value="Genomic_DNA"/>
</dbReference>